<gene>
    <name evidence="3" type="ORF">SAMN04488066_102264</name>
</gene>
<dbReference type="Proteomes" id="UP000323537">
    <property type="component" value="Unassembled WGS sequence"/>
</dbReference>
<proteinExistence type="predicted"/>
<evidence type="ECO:0000313" key="4">
    <source>
        <dbReference type="Proteomes" id="UP000323537"/>
    </source>
</evidence>
<evidence type="ECO:0000256" key="2">
    <source>
        <dbReference type="SAM" id="Phobius"/>
    </source>
</evidence>
<keyword evidence="2" id="KW-0812">Transmembrane</keyword>
<name>A0A1I2ZLW8_9EURY</name>
<keyword evidence="2" id="KW-1133">Transmembrane helix</keyword>
<dbReference type="OrthoDB" id="341830at2157"/>
<feature type="region of interest" description="Disordered" evidence="1">
    <location>
        <begin position="172"/>
        <end position="193"/>
    </location>
</feature>
<keyword evidence="2" id="KW-0472">Membrane</keyword>
<protein>
    <submittedName>
        <fullName evidence="3">Uncharacterized protein</fullName>
    </submittedName>
</protein>
<feature type="transmembrane region" description="Helical" evidence="2">
    <location>
        <begin position="229"/>
        <end position="252"/>
    </location>
</feature>
<sequence>MDRRRVALLLVVVGLLCLPAPQYLGLAAEATSSPARTSQVYAAEPVDLEDESDRERFVDRYGDEVAIGDYRLAARHADEYRSVNATRRALESAMATGSATVSDAGARADLRAIADEYAFLHDTDDGTEGYYRLRVAEDGSSVRAEPVSLAPVADAVAEEAPRYEDLSDGERRTVDGVLNGSTEADPGHRPRADAPYVDRFPTPIWKGDTLYGVYVTGHVDDFGPGFSGFVVGLGVAAAGVVALCLGIGLYVYDRRIG</sequence>
<organism evidence="3 4">
    <name type="scientific">Halorubrum aquaticum</name>
    <dbReference type="NCBI Taxonomy" id="387340"/>
    <lineage>
        <taxon>Archaea</taxon>
        <taxon>Methanobacteriati</taxon>
        <taxon>Methanobacteriota</taxon>
        <taxon>Stenosarchaea group</taxon>
        <taxon>Halobacteria</taxon>
        <taxon>Halobacteriales</taxon>
        <taxon>Haloferacaceae</taxon>
        <taxon>Halorubrum</taxon>
    </lineage>
</organism>
<reference evidence="3 4" key="1">
    <citation type="submission" date="2016-10" db="EMBL/GenBank/DDBJ databases">
        <authorList>
            <person name="Varghese N."/>
            <person name="Submissions S."/>
        </authorList>
    </citation>
    <scope>NUCLEOTIDE SEQUENCE [LARGE SCALE GENOMIC DNA]</scope>
    <source>
        <strain evidence="3 4">CGMCC 1.6377</strain>
    </source>
</reference>
<dbReference type="EMBL" id="FOPZ01000002">
    <property type="protein sequence ID" value="SFH38813.1"/>
    <property type="molecule type" value="Genomic_DNA"/>
</dbReference>
<dbReference type="RefSeq" id="WP_149783411.1">
    <property type="nucleotide sequence ID" value="NZ_BAAADP010000005.1"/>
</dbReference>
<evidence type="ECO:0000256" key="1">
    <source>
        <dbReference type="SAM" id="MobiDB-lite"/>
    </source>
</evidence>
<keyword evidence="4" id="KW-1185">Reference proteome</keyword>
<evidence type="ECO:0000313" key="3">
    <source>
        <dbReference type="EMBL" id="SFH38813.1"/>
    </source>
</evidence>
<dbReference type="AlphaFoldDB" id="A0A1I2ZLW8"/>
<accession>A0A1I2ZLW8</accession>